<proteinExistence type="predicted"/>
<dbReference type="InterPro" id="IPR001293">
    <property type="entry name" value="Znf_TRAF"/>
</dbReference>
<dbReference type="InterPro" id="IPR013083">
    <property type="entry name" value="Znf_RING/FYVE/PHD"/>
</dbReference>
<dbReference type="Pfam" id="PF02176">
    <property type="entry name" value="zf-TRAF"/>
    <property type="match status" value="1"/>
</dbReference>
<dbReference type="RefSeq" id="XP_020093532.1">
    <property type="nucleotide sequence ID" value="XM_020237943.1"/>
</dbReference>
<protein>
    <submittedName>
        <fullName evidence="9">Uncharacterized protein LOC109713757</fullName>
    </submittedName>
</protein>
<evidence type="ECO:0000256" key="5">
    <source>
        <dbReference type="SAM" id="Coils"/>
    </source>
</evidence>
<dbReference type="GO" id="GO:0008270">
    <property type="term" value="F:zinc ion binding"/>
    <property type="evidence" value="ECO:0007669"/>
    <property type="project" value="UniProtKB-KW"/>
</dbReference>
<keyword evidence="1 4" id="KW-0479">Metal-binding</keyword>
<evidence type="ECO:0000256" key="2">
    <source>
        <dbReference type="ARBA" id="ARBA00022771"/>
    </source>
</evidence>
<feature type="coiled-coil region" evidence="5">
    <location>
        <begin position="368"/>
        <end position="413"/>
    </location>
</feature>
<dbReference type="SUPFAM" id="SSF49599">
    <property type="entry name" value="TRAF domain-like"/>
    <property type="match status" value="1"/>
</dbReference>
<dbReference type="Proteomes" id="UP000515123">
    <property type="component" value="Linkage group 8"/>
</dbReference>
<keyword evidence="3 4" id="KW-0862">Zinc</keyword>
<dbReference type="PROSITE" id="PS50145">
    <property type="entry name" value="ZF_TRAF"/>
    <property type="match status" value="1"/>
</dbReference>
<keyword evidence="5" id="KW-0175">Coiled coil</keyword>
<keyword evidence="8" id="KW-1185">Reference proteome</keyword>
<accession>A0A6P5FD51</accession>
<dbReference type="Gramene" id="Aco026797.1.mrna1">
    <property type="protein sequence ID" value="Aco026797.1.mrna1"/>
    <property type="gene ID" value="Aco026797.1.path1"/>
</dbReference>
<name>A0A6P5FD51_ANACO</name>
<evidence type="ECO:0000256" key="4">
    <source>
        <dbReference type="PROSITE-ProRule" id="PRU00207"/>
    </source>
</evidence>
<dbReference type="OrthoDB" id="1737200at2759"/>
<evidence type="ECO:0000256" key="1">
    <source>
        <dbReference type="ARBA" id="ARBA00022723"/>
    </source>
</evidence>
<sequence length="419" mass="46718">MDQPVSDSGPVKGECMDQPVSDSGPVKGECMDQPVSDSEPVKGECMDQPVSDSEPVKGECMDQPVSDSGPVKGECMDQPVSDSGLVKGECLPFSCDYCDRELVHKIAQVLLPGLATACVDNTTGGLFKSPSSVAIDLRKEMVDYLTQRSETFIAESVVPQEGAQAQTEETSDDPVEIISEFLDNFSSSKRNFFSRVSNWLLSESREDKIDDFVQEMEMDEFWSIDRRETVSEVLLRNVDLKSAFHCVMKFGSEHELVAHKNACCFRPMDCPNEGCLAKFSAEHMEKHDSACPFKVLSCEQNCSQSLMRREMDRHCITVCPMRLINCPFNQAGCESTIPQCTLKEHCSQYLQSHILYVLRAIHKQGVSEEELKRKAELLEKSLSESQVSRALDVRSLTYAIKQQEAKMQKTEGEVGAIIS</sequence>
<dbReference type="PANTHER" id="PTHR10131">
    <property type="entry name" value="TNF RECEPTOR ASSOCIATED FACTOR"/>
    <property type="match status" value="1"/>
</dbReference>
<dbReference type="GeneID" id="109713757"/>
<evidence type="ECO:0000256" key="6">
    <source>
        <dbReference type="SAM" id="MobiDB-lite"/>
    </source>
</evidence>
<feature type="zinc finger region" description="TRAF-type" evidence="4">
    <location>
        <begin position="287"/>
        <end position="343"/>
    </location>
</feature>
<evidence type="ECO:0000256" key="3">
    <source>
        <dbReference type="ARBA" id="ARBA00022833"/>
    </source>
</evidence>
<evidence type="ECO:0000313" key="8">
    <source>
        <dbReference type="Proteomes" id="UP000515123"/>
    </source>
</evidence>
<dbReference type="AlphaFoldDB" id="A0A6P5FD51"/>
<organism evidence="8 9">
    <name type="scientific">Ananas comosus</name>
    <name type="common">Pineapple</name>
    <name type="synonym">Ananas ananas</name>
    <dbReference type="NCBI Taxonomy" id="4615"/>
    <lineage>
        <taxon>Eukaryota</taxon>
        <taxon>Viridiplantae</taxon>
        <taxon>Streptophyta</taxon>
        <taxon>Embryophyta</taxon>
        <taxon>Tracheophyta</taxon>
        <taxon>Spermatophyta</taxon>
        <taxon>Magnoliopsida</taxon>
        <taxon>Liliopsida</taxon>
        <taxon>Poales</taxon>
        <taxon>Bromeliaceae</taxon>
        <taxon>Bromelioideae</taxon>
        <taxon>Ananas</taxon>
    </lineage>
</organism>
<feature type="region of interest" description="Disordered" evidence="6">
    <location>
        <begin position="1"/>
        <end position="70"/>
    </location>
</feature>
<dbReference type="Gene3D" id="3.30.40.10">
    <property type="entry name" value="Zinc/RING finger domain, C3HC4 (zinc finger)"/>
    <property type="match status" value="1"/>
</dbReference>
<keyword evidence="2 4" id="KW-0863">Zinc-finger</keyword>
<evidence type="ECO:0000313" key="9">
    <source>
        <dbReference type="RefSeq" id="XP_020093532.1"/>
    </source>
</evidence>
<evidence type="ECO:0000259" key="7">
    <source>
        <dbReference type="PROSITE" id="PS50145"/>
    </source>
</evidence>
<gene>
    <name evidence="9" type="primary">LOC109713757</name>
</gene>
<feature type="domain" description="TRAF-type" evidence="7">
    <location>
        <begin position="287"/>
        <end position="343"/>
    </location>
</feature>
<reference evidence="8" key="1">
    <citation type="journal article" date="2015" name="Nat. Genet.">
        <title>The pineapple genome and the evolution of CAM photosynthesis.</title>
        <authorList>
            <person name="Ming R."/>
            <person name="VanBuren R."/>
            <person name="Wai C.M."/>
            <person name="Tang H."/>
            <person name="Schatz M.C."/>
            <person name="Bowers J.E."/>
            <person name="Lyons E."/>
            <person name="Wang M.L."/>
            <person name="Chen J."/>
            <person name="Biggers E."/>
            <person name="Zhang J."/>
            <person name="Huang L."/>
            <person name="Zhang L."/>
            <person name="Miao W."/>
            <person name="Zhang J."/>
            <person name="Ye Z."/>
            <person name="Miao C."/>
            <person name="Lin Z."/>
            <person name="Wang H."/>
            <person name="Zhou H."/>
            <person name="Yim W.C."/>
            <person name="Priest H.D."/>
            <person name="Zheng C."/>
            <person name="Woodhouse M."/>
            <person name="Edger P.P."/>
            <person name="Guyot R."/>
            <person name="Guo H.B."/>
            <person name="Guo H."/>
            <person name="Zheng G."/>
            <person name="Singh R."/>
            <person name="Sharma A."/>
            <person name="Min X."/>
            <person name="Zheng Y."/>
            <person name="Lee H."/>
            <person name="Gurtowski J."/>
            <person name="Sedlazeck F.J."/>
            <person name="Harkess A."/>
            <person name="McKain M.R."/>
            <person name="Liao Z."/>
            <person name="Fang J."/>
            <person name="Liu J."/>
            <person name="Zhang X."/>
            <person name="Zhang Q."/>
            <person name="Hu W."/>
            <person name="Qin Y."/>
            <person name="Wang K."/>
            <person name="Chen L.Y."/>
            <person name="Shirley N."/>
            <person name="Lin Y.R."/>
            <person name="Liu L.Y."/>
            <person name="Hernandez A.G."/>
            <person name="Wright C.L."/>
            <person name="Bulone V."/>
            <person name="Tuskan G.A."/>
            <person name="Heath K."/>
            <person name="Zee F."/>
            <person name="Moore P.H."/>
            <person name="Sunkar R."/>
            <person name="Leebens-Mack J.H."/>
            <person name="Mockler T."/>
            <person name="Bennetzen J.L."/>
            <person name="Freeling M."/>
            <person name="Sankoff D."/>
            <person name="Paterson A.H."/>
            <person name="Zhu X."/>
            <person name="Yang X."/>
            <person name="Smith J.A."/>
            <person name="Cushman J.C."/>
            <person name="Paull R.E."/>
            <person name="Yu Q."/>
        </authorList>
    </citation>
    <scope>NUCLEOTIDE SEQUENCE [LARGE SCALE GENOMIC DNA]</scope>
    <source>
        <strain evidence="8">cv. F153</strain>
    </source>
</reference>
<dbReference type="PANTHER" id="PTHR10131:SF161">
    <property type="entry name" value="F26K24.24 PROTEIN"/>
    <property type="match status" value="1"/>
</dbReference>
<reference evidence="9" key="2">
    <citation type="submission" date="2025-08" db="UniProtKB">
        <authorList>
            <consortium name="RefSeq"/>
        </authorList>
    </citation>
    <scope>IDENTIFICATION</scope>
    <source>
        <tissue evidence="9">Leaf</tissue>
    </source>
</reference>